<gene>
    <name evidence="2" type="ORF">SAMN05421753_103265</name>
</gene>
<protein>
    <submittedName>
        <fullName evidence="2">Acetyl xylan esterase (AXE1)</fullName>
    </submittedName>
</protein>
<dbReference type="Pfam" id="PF05448">
    <property type="entry name" value="AXE1"/>
    <property type="match status" value="1"/>
</dbReference>
<reference evidence="3" key="1">
    <citation type="submission" date="2016-10" db="EMBL/GenBank/DDBJ databases">
        <authorList>
            <person name="Varghese N."/>
            <person name="Submissions S."/>
        </authorList>
    </citation>
    <scope>NUCLEOTIDE SEQUENCE [LARGE SCALE GENOMIC DNA]</scope>
    <source>
        <strain evidence="3">DSM 26348</strain>
    </source>
</reference>
<dbReference type="Proteomes" id="UP000199518">
    <property type="component" value="Unassembled WGS sequence"/>
</dbReference>
<dbReference type="EMBL" id="FOQD01000003">
    <property type="protein sequence ID" value="SFH86694.1"/>
    <property type="molecule type" value="Genomic_DNA"/>
</dbReference>
<name>A0A1I3DIX4_9PLAN</name>
<evidence type="ECO:0000313" key="2">
    <source>
        <dbReference type="EMBL" id="SFH86694.1"/>
    </source>
</evidence>
<organism evidence="2 3">
    <name type="scientific">Planctomicrobium piriforme</name>
    <dbReference type="NCBI Taxonomy" id="1576369"/>
    <lineage>
        <taxon>Bacteria</taxon>
        <taxon>Pseudomonadati</taxon>
        <taxon>Planctomycetota</taxon>
        <taxon>Planctomycetia</taxon>
        <taxon>Planctomycetales</taxon>
        <taxon>Planctomycetaceae</taxon>
        <taxon>Planctomicrobium</taxon>
    </lineage>
</organism>
<feature type="domain" description="Acetyl xylan esterase" evidence="1">
    <location>
        <begin position="96"/>
        <end position="241"/>
    </location>
</feature>
<dbReference type="SUPFAM" id="SSF53474">
    <property type="entry name" value="alpha/beta-Hydrolases"/>
    <property type="match status" value="1"/>
</dbReference>
<accession>A0A1I3DIX4</accession>
<dbReference type="InterPro" id="IPR029058">
    <property type="entry name" value="AB_hydrolase_fold"/>
</dbReference>
<dbReference type="STRING" id="1576369.SAMN05421753_103265"/>
<proteinExistence type="predicted"/>
<dbReference type="InterPro" id="IPR050261">
    <property type="entry name" value="FrsA_esterase"/>
</dbReference>
<dbReference type="InterPro" id="IPR008391">
    <property type="entry name" value="AXE1_dom"/>
</dbReference>
<dbReference type="Gene3D" id="3.40.50.1820">
    <property type="entry name" value="alpha/beta hydrolase"/>
    <property type="match status" value="1"/>
</dbReference>
<sequence length="434" mass="47706">MHSQHGSNSHTQQHRARHMTLTRLTPWKRFHIMTQMAVFCLILQTCGQAQEKPIVDTVPAWDLAALSRPPAVFPAEGLHAEGMRSLFFESVPYHGKPTRVFAWVGIPQVPAGQKVPGIVLIHGGGGTAFEAWVRLWVSRGYAAIAMDTCGCIPLREGEKQWKRHEFGGPPGWGGWGQMGESWQDQWTYHAVSAAVLANSLLAAQPEVDPQRIGVTGISWGGYLTGITAGVDSRLRFAAPVYGCGFTNEHGFAQNVSSIGADKAARWMKWWDPSVYLPQAAMPMLWVNGTNDFAYTMNAWQKSYRLPTGSHTLCLRLRMPHGHGGAGENPKEIQVFADSVVSGGVPLAKITSQGQDAGSAWCEFESGEIMSKAELLFTKDQGRWQDRKWEVVAAELQGNRASAPLPAETTVFFLNLTDSRDCVVSSEHVELSPEK</sequence>
<evidence type="ECO:0000313" key="3">
    <source>
        <dbReference type="Proteomes" id="UP000199518"/>
    </source>
</evidence>
<evidence type="ECO:0000259" key="1">
    <source>
        <dbReference type="Pfam" id="PF05448"/>
    </source>
</evidence>
<keyword evidence="3" id="KW-1185">Reference proteome</keyword>
<dbReference type="PANTHER" id="PTHR22946">
    <property type="entry name" value="DIENELACTONE HYDROLASE DOMAIN-CONTAINING PROTEIN-RELATED"/>
    <property type="match status" value="1"/>
</dbReference>
<dbReference type="AlphaFoldDB" id="A0A1I3DIX4"/>